<dbReference type="SUPFAM" id="SSF53448">
    <property type="entry name" value="Nucleotide-diphospho-sugar transferases"/>
    <property type="match status" value="1"/>
</dbReference>
<dbReference type="GO" id="GO:0005525">
    <property type="term" value="F:GTP binding"/>
    <property type="evidence" value="ECO:0007669"/>
    <property type="project" value="UniProtKB-KW"/>
</dbReference>
<keyword evidence="3 5" id="KW-0547">Nucleotide-binding</keyword>
<comment type="pathway">
    <text evidence="5">Cofactor biosynthesis; coenzyme F420 biosynthesis.</text>
</comment>
<dbReference type="GO" id="GO:0043814">
    <property type="term" value="F:phospholactate guanylyltransferase activity"/>
    <property type="evidence" value="ECO:0007669"/>
    <property type="project" value="InterPro"/>
</dbReference>
<dbReference type="AlphaFoldDB" id="A0A972W0C6"/>
<sequence length="230" mass="24695">MTTTVVIPIKQLENAKQRLGSWLSASQRAGFFQAMVEDVLEAVTTCDRIDEVLIVSNDIRVAEIARSYSVRLIAEPAEPGLINAMTCAGQLLQAEGVTTMMFLPGDVPLVTVEELEVVLDGFGLQDGAEFGIVPASDLGGSNCVVCSPPDCMAFGFGEDSFRRHLSMARARGIEPLVAKLPGIGLDIDTADDVVVLAAELLRQNLKTHTQRFIESSGILENLPPELINIG</sequence>
<evidence type="ECO:0000256" key="3">
    <source>
        <dbReference type="ARBA" id="ARBA00022741"/>
    </source>
</evidence>
<comment type="catalytic activity">
    <reaction evidence="5">
        <text>(2R)-3-phosphoglycerate + GTP + H(+) = 3-[(R)-glyceryl]-diphospho-5'-guanosine + diphosphate</text>
        <dbReference type="Rhea" id="RHEA:63440"/>
        <dbReference type="ChEBI" id="CHEBI:15378"/>
        <dbReference type="ChEBI" id="CHEBI:33019"/>
        <dbReference type="ChEBI" id="CHEBI:37565"/>
        <dbReference type="ChEBI" id="CHEBI:58272"/>
        <dbReference type="ChEBI" id="CHEBI:147306"/>
        <dbReference type="EC" id="2.7.7.106"/>
    </reaction>
</comment>
<organism evidence="6 7">
    <name type="scientific">SAR86 cluster bacterium</name>
    <dbReference type="NCBI Taxonomy" id="2030880"/>
    <lineage>
        <taxon>Bacteria</taxon>
        <taxon>Pseudomonadati</taxon>
        <taxon>Pseudomonadota</taxon>
        <taxon>Gammaproteobacteria</taxon>
        <taxon>SAR86 cluster</taxon>
    </lineage>
</organism>
<dbReference type="Pfam" id="PF01983">
    <property type="entry name" value="CofC"/>
    <property type="match status" value="1"/>
</dbReference>
<dbReference type="PANTHER" id="PTHR40392:SF1">
    <property type="entry name" value="2-PHOSPHO-L-LACTATE GUANYLYLTRANSFERASE"/>
    <property type="match status" value="1"/>
</dbReference>
<dbReference type="Gene3D" id="3.90.550.10">
    <property type="entry name" value="Spore Coat Polysaccharide Biosynthesis Protein SpsA, Chain A"/>
    <property type="match status" value="1"/>
</dbReference>
<proteinExistence type="inferred from homology"/>
<evidence type="ECO:0000256" key="4">
    <source>
        <dbReference type="ARBA" id="ARBA00023134"/>
    </source>
</evidence>
<dbReference type="GO" id="GO:0052645">
    <property type="term" value="P:F420-0 metabolic process"/>
    <property type="evidence" value="ECO:0007669"/>
    <property type="project" value="UniProtKB-UniRule"/>
</dbReference>
<evidence type="ECO:0000256" key="1">
    <source>
        <dbReference type="ARBA" id="ARBA00022679"/>
    </source>
</evidence>
<reference evidence="6" key="1">
    <citation type="submission" date="2020-05" db="EMBL/GenBank/DDBJ databases">
        <title>Sulfur intermediates as new biogeochemical hubs in an aquatic model microbial ecosystem.</title>
        <authorList>
            <person name="Vigneron A."/>
        </authorList>
    </citation>
    <scope>NUCLEOTIDE SEQUENCE</scope>
    <source>
        <strain evidence="6">Bin.250</strain>
    </source>
</reference>
<protein>
    <recommendedName>
        <fullName evidence="5">3-phospho-D-glycerate guanylyltransferase</fullName>
        <shortName evidence="5">3PG guanylyltransferase</shortName>
        <ecNumber evidence="5">2.7.7.106</ecNumber>
    </recommendedName>
</protein>
<dbReference type="InterPro" id="IPR029044">
    <property type="entry name" value="Nucleotide-diphossugar_trans"/>
</dbReference>
<comment type="function">
    <text evidence="5">Guanylyltransferase that catalyzes the activation of (2R)-3-phosphoglycerate (3PG) as 3-[(R)-glyceryl]-diphospho-5'-guanosine, via the condensation of 3PG with GTP. It is involved in the biosynthesis of a derivative of the hydride carrier cofactor coenzyme F420, 3PG-F420.</text>
</comment>
<comment type="similarity">
    <text evidence="5">Belongs to the CofC family.</text>
</comment>
<dbReference type="NCBIfam" id="TIGR03552">
    <property type="entry name" value="F420_cofC"/>
    <property type="match status" value="1"/>
</dbReference>
<accession>A0A972W0C6</accession>
<evidence type="ECO:0000313" key="6">
    <source>
        <dbReference type="EMBL" id="NQV65992.1"/>
    </source>
</evidence>
<dbReference type="Proteomes" id="UP000754644">
    <property type="component" value="Unassembled WGS sequence"/>
</dbReference>
<keyword evidence="2 5" id="KW-0548">Nucleotidyltransferase</keyword>
<keyword evidence="1 5" id="KW-0808">Transferase</keyword>
<dbReference type="EMBL" id="JABMOJ010000439">
    <property type="protein sequence ID" value="NQV65992.1"/>
    <property type="molecule type" value="Genomic_DNA"/>
</dbReference>
<gene>
    <name evidence="6" type="primary">cofC</name>
    <name evidence="5" type="synonym">fbiD</name>
    <name evidence="6" type="ORF">HQ497_11575</name>
</gene>
<evidence type="ECO:0000313" key="7">
    <source>
        <dbReference type="Proteomes" id="UP000754644"/>
    </source>
</evidence>
<dbReference type="HAMAP" id="MF_02114">
    <property type="entry name" value="CofC"/>
    <property type="match status" value="1"/>
</dbReference>
<name>A0A972W0C6_9GAMM</name>
<dbReference type="EC" id="2.7.7.106" evidence="5"/>
<evidence type="ECO:0000256" key="2">
    <source>
        <dbReference type="ARBA" id="ARBA00022695"/>
    </source>
</evidence>
<dbReference type="PANTHER" id="PTHR40392">
    <property type="entry name" value="2-PHOSPHO-L-LACTATE GUANYLYLTRANSFERASE"/>
    <property type="match status" value="1"/>
</dbReference>
<keyword evidence="4 5" id="KW-0342">GTP-binding</keyword>
<evidence type="ECO:0000256" key="5">
    <source>
        <dbReference type="HAMAP-Rule" id="MF_02114"/>
    </source>
</evidence>
<comment type="caution">
    <text evidence="6">The sequence shown here is derived from an EMBL/GenBank/DDBJ whole genome shotgun (WGS) entry which is preliminary data.</text>
</comment>
<dbReference type="InterPro" id="IPR002835">
    <property type="entry name" value="CofC"/>
</dbReference>